<dbReference type="EMBL" id="BAUT01000011">
    <property type="protein sequence ID" value="GAE25559.1"/>
    <property type="molecule type" value="Genomic_DNA"/>
</dbReference>
<dbReference type="STRING" id="1236970.JCM9140_1559"/>
<dbReference type="Proteomes" id="UP000018890">
    <property type="component" value="Unassembled WGS sequence"/>
</dbReference>
<accession>W4Q2H3</accession>
<dbReference type="AlphaFoldDB" id="W4Q2H3"/>
<gene>
    <name evidence="1" type="ORF">JCM9140_1559</name>
</gene>
<comment type="caution">
    <text evidence="1">The sequence shown here is derived from an EMBL/GenBank/DDBJ whole genome shotgun (WGS) entry which is preliminary data.</text>
</comment>
<evidence type="ECO:0000313" key="2">
    <source>
        <dbReference type="Proteomes" id="UP000018890"/>
    </source>
</evidence>
<protein>
    <submittedName>
        <fullName evidence="1">Glutamate-rich protein grpA</fullName>
    </submittedName>
</protein>
<proteinExistence type="predicted"/>
<name>W4Q2H3_9BACI</name>
<sequence>MMAILFVSACGGREEVSLKDELNPLNDQFFIEKHESYVEMLIEDQGFSMEEANEEAYRIQLNEVAIVNRAMELGMDVSEEEALNVAQEMRQYLVENSNETEEASAHTKAIIKQLGISEDQYWNEYVITSYKQMLMREQVMEYERQENPSKSWNERQEELIDEFKRNEATQIQEFKRQVGL</sequence>
<keyword evidence="2" id="KW-1185">Reference proteome</keyword>
<organism evidence="1 2">
    <name type="scientific">Halalkalibacter wakoensis JCM 9140</name>
    <dbReference type="NCBI Taxonomy" id="1236970"/>
    <lineage>
        <taxon>Bacteria</taxon>
        <taxon>Bacillati</taxon>
        <taxon>Bacillota</taxon>
        <taxon>Bacilli</taxon>
        <taxon>Bacillales</taxon>
        <taxon>Bacillaceae</taxon>
        <taxon>Halalkalibacter</taxon>
    </lineage>
</organism>
<evidence type="ECO:0000313" key="1">
    <source>
        <dbReference type="EMBL" id="GAE25559.1"/>
    </source>
</evidence>
<reference evidence="1" key="1">
    <citation type="journal article" date="2014" name="Genome Announc.">
        <title>Draft Genome Sequences of Three Alkaliphilic Bacillus Strains, Bacillus wakoensis JCM 9140T, Bacillus akibai JCM 9157T, and Bacillus hemicellulosilyticus JCM 9152T.</title>
        <authorList>
            <person name="Yuki M."/>
            <person name="Oshima K."/>
            <person name="Suda W."/>
            <person name="Oshida Y."/>
            <person name="Kitamura K."/>
            <person name="Iida T."/>
            <person name="Hattori M."/>
            <person name="Ohkuma M."/>
        </authorList>
    </citation>
    <scope>NUCLEOTIDE SEQUENCE [LARGE SCALE GENOMIC DNA]</scope>
    <source>
        <strain evidence="1">JCM 9140</strain>
    </source>
</reference>